<dbReference type="InterPro" id="IPR036700">
    <property type="entry name" value="BOBF_sf"/>
</dbReference>
<evidence type="ECO:0000313" key="4">
    <source>
        <dbReference type="Proteomes" id="UP001596303"/>
    </source>
</evidence>
<dbReference type="Pfam" id="PF04076">
    <property type="entry name" value="BOF"/>
    <property type="match status" value="1"/>
</dbReference>
<evidence type="ECO:0000313" key="3">
    <source>
        <dbReference type="EMBL" id="MFC6196489.1"/>
    </source>
</evidence>
<dbReference type="Proteomes" id="UP001596303">
    <property type="component" value="Unassembled WGS sequence"/>
</dbReference>
<evidence type="ECO:0000256" key="1">
    <source>
        <dbReference type="ARBA" id="ARBA00022729"/>
    </source>
</evidence>
<dbReference type="EMBL" id="JBHSSW010000001">
    <property type="protein sequence ID" value="MFC6196489.1"/>
    <property type="molecule type" value="Genomic_DNA"/>
</dbReference>
<keyword evidence="4" id="KW-1185">Reference proteome</keyword>
<comment type="caution">
    <text evidence="3">The sequence shown here is derived from an EMBL/GenBank/DDBJ whole genome shotgun (WGS) entry which is preliminary data.</text>
</comment>
<keyword evidence="1 2" id="KW-0732">Signal</keyword>
<sequence length="119" mass="13019">MAHHILKSLLVGGAALGMATPALAQYTGPTKGEFATVEAVLSEAKDDAFVTLQGRLLEKVSEDKYMFADESGEIRVEIDREDFKTPIDDTTLVEIRGEVEKDFMETPEIDVETVFAVAP</sequence>
<dbReference type="PANTHER" id="PTHR36571:SF1">
    <property type="entry name" value="PROTEIN YGIW"/>
    <property type="match status" value="1"/>
</dbReference>
<gene>
    <name evidence="3" type="ORF">ACFQDM_00275</name>
</gene>
<reference evidence="4" key="1">
    <citation type="journal article" date="2019" name="Int. J. Syst. Evol. Microbiol.">
        <title>The Global Catalogue of Microorganisms (GCM) 10K type strain sequencing project: providing services to taxonomists for standard genome sequencing and annotation.</title>
        <authorList>
            <consortium name="The Broad Institute Genomics Platform"/>
            <consortium name="The Broad Institute Genome Sequencing Center for Infectious Disease"/>
            <person name="Wu L."/>
            <person name="Ma J."/>
        </authorList>
    </citation>
    <scope>NUCLEOTIDE SEQUENCE [LARGE SCALE GENOMIC DNA]</scope>
    <source>
        <strain evidence="4">CGMCC-1.15741</strain>
    </source>
</reference>
<evidence type="ECO:0000256" key="2">
    <source>
        <dbReference type="SAM" id="SignalP"/>
    </source>
</evidence>
<dbReference type="PANTHER" id="PTHR36571">
    <property type="entry name" value="PROTEIN YGIW"/>
    <property type="match status" value="1"/>
</dbReference>
<dbReference type="SUPFAM" id="SSF101756">
    <property type="entry name" value="Hypothetical protein YgiW"/>
    <property type="match status" value="1"/>
</dbReference>
<dbReference type="NCBIfam" id="NF033674">
    <property type="entry name" value="stress_OB_fold"/>
    <property type="match status" value="1"/>
</dbReference>
<protein>
    <submittedName>
        <fullName evidence="3">NirD/YgiW/YdeI family stress tolerance protein</fullName>
    </submittedName>
</protein>
<proteinExistence type="predicted"/>
<organism evidence="3 4">
    <name type="scientific">Ponticaulis profundi</name>
    <dbReference type="NCBI Taxonomy" id="2665222"/>
    <lineage>
        <taxon>Bacteria</taxon>
        <taxon>Pseudomonadati</taxon>
        <taxon>Pseudomonadota</taxon>
        <taxon>Alphaproteobacteria</taxon>
        <taxon>Hyphomonadales</taxon>
        <taxon>Hyphomonadaceae</taxon>
        <taxon>Ponticaulis</taxon>
    </lineage>
</organism>
<dbReference type="RefSeq" id="WP_377373932.1">
    <property type="nucleotide sequence ID" value="NZ_JBHSSW010000001.1"/>
</dbReference>
<feature type="signal peptide" evidence="2">
    <location>
        <begin position="1"/>
        <end position="24"/>
    </location>
</feature>
<name>A0ABW1S5H3_9PROT</name>
<dbReference type="Gene3D" id="2.40.50.200">
    <property type="entry name" value="Bacterial OB-fold"/>
    <property type="match status" value="1"/>
</dbReference>
<accession>A0ABW1S5H3</accession>
<dbReference type="InterPro" id="IPR005220">
    <property type="entry name" value="CarO-like"/>
</dbReference>
<feature type="chain" id="PRO_5046950675" evidence="2">
    <location>
        <begin position="25"/>
        <end position="119"/>
    </location>
</feature>